<protein>
    <submittedName>
        <fullName evidence="2">Uncharacterized protein</fullName>
    </submittedName>
</protein>
<dbReference type="Proteomes" id="UP000318288">
    <property type="component" value="Unassembled WGS sequence"/>
</dbReference>
<evidence type="ECO:0000313" key="2">
    <source>
        <dbReference type="EMBL" id="TWU47205.1"/>
    </source>
</evidence>
<gene>
    <name evidence="2" type="ORF">Poly51_50030</name>
</gene>
<reference evidence="2 3" key="1">
    <citation type="submission" date="2019-02" db="EMBL/GenBank/DDBJ databases">
        <title>Deep-cultivation of Planctomycetes and their phenomic and genomic characterization uncovers novel biology.</title>
        <authorList>
            <person name="Wiegand S."/>
            <person name="Jogler M."/>
            <person name="Boedeker C."/>
            <person name="Pinto D."/>
            <person name="Vollmers J."/>
            <person name="Rivas-Marin E."/>
            <person name="Kohn T."/>
            <person name="Peeters S.H."/>
            <person name="Heuer A."/>
            <person name="Rast P."/>
            <person name="Oberbeckmann S."/>
            <person name="Bunk B."/>
            <person name="Jeske O."/>
            <person name="Meyerdierks A."/>
            <person name="Storesund J.E."/>
            <person name="Kallscheuer N."/>
            <person name="Luecker S."/>
            <person name="Lage O.M."/>
            <person name="Pohl T."/>
            <person name="Merkel B.J."/>
            <person name="Hornburger P."/>
            <person name="Mueller R.-W."/>
            <person name="Bruemmer F."/>
            <person name="Labrenz M."/>
            <person name="Spormann A.M."/>
            <person name="Op Den Camp H."/>
            <person name="Overmann J."/>
            <person name="Amann R."/>
            <person name="Jetten M.S.M."/>
            <person name="Mascher T."/>
            <person name="Medema M.H."/>
            <person name="Devos D.P."/>
            <person name="Kaster A.-K."/>
            <person name="Ovreas L."/>
            <person name="Rohde M."/>
            <person name="Galperin M.Y."/>
            <person name="Jogler C."/>
        </authorList>
    </citation>
    <scope>NUCLEOTIDE SEQUENCE [LARGE SCALE GENOMIC DNA]</scope>
    <source>
        <strain evidence="2 3">Poly51</strain>
    </source>
</reference>
<sequence precursor="true">MVGNMTGKRRRLGFVLGLIVGGATLATAQNTDISNSPKNLDPIALKADVLEWIDELDADSLSKRKAAERALIEAGPPALPFLPESKPGISIEAAERLARVRKTLMQKRTQGETESDAIRVSLAEVSNLGEALEAISRDSGVEFDHDAEASLSINAVTSPLSFWHALDIVLDEANLDINFYAGDESTLKLVPRAPERPSRVDSAAYAGVYRIEPTAVTSRRSLNNPSLSALNISVEIAWQPRTTPIGLTLPVDQLSGKLDDGARLQPQESGESIDVATNTDIAFSEFFLPMKLPGGQPQKIASLSGLIRALLPGKKQTFELPLSQTGDEKTIDDMTVVVEAVRPNGPLHEVRLSVELKDAERSLESHRHWIFENEVHVERKDGSRADHLGYEVYRQTTTGVGVGYLFELGDAVGESKLIYRSPTAVLPSEVPFVIQDILLP</sequence>
<feature type="signal peptide" evidence="1">
    <location>
        <begin position="1"/>
        <end position="28"/>
    </location>
</feature>
<feature type="chain" id="PRO_5022806962" evidence="1">
    <location>
        <begin position="29"/>
        <end position="440"/>
    </location>
</feature>
<dbReference type="RefSeq" id="WP_246114728.1">
    <property type="nucleotide sequence ID" value="NZ_SJPW01000007.1"/>
</dbReference>
<comment type="caution">
    <text evidence="2">The sequence shown here is derived from an EMBL/GenBank/DDBJ whole genome shotgun (WGS) entry which is preliminary data.</text>
</comment>
<name>A0A5C6EFB2_9BACT</name>
<evidence type="ECO:0000256" key="1">
    <source>
        <dbReference type="SAM" id="SignalP"/>
    </source>
</evidence>
<keyword evidence="3" id="KW-1185">Reference proteome</keyword>
<accession>A0A5C6EFB2</accession>
<keyword evidence="1" id="KW-0732">Signal</keyword>
<proteinExistence type="predicted"/>
<evidence type="ECO:0000313" key="3">
    <source>
        <dbReference type="Proteomes" id="UP000318288"/>
    </source>
</evidence>
<organism evidence="2 3">
    <name type="scientific">Rubripirellula tenax</name>
    <dbReference type="NCBI Taxonomy" id="2528015"/>
    <lineage>
        <taxon>Bacteria</taxon>
        <taxon>Pseudomonadati</taxon>
        <taxon>Planctomycetota</taxon>
        <taxon>Planctomycetia</taxon>
        <taxon>Pirellulales</taxon>
        <taxon>Pirellulaceae</taxon>
        <taxon>Rubripirellula</taxon>
    </lineage>
</organism>
<dbReference type="EMBL" id="SJPW01000007">
    <property type="protein sequence ID" value="TWU47205.1"/>
    <property type="molecule type" value="Genomic_DNA"/>
</dbReference>
<dbReference type="AlphaFoldDB" id="A0A5C6EFB2"/>